<name>A0A085LQA7_9BILA</name>
<dbReference type="Proteomes" id="UP000030764">
    <property type="component" value="Unassembled WGS sequence"/>
</dbReference>
<reference evidence="1 2" key="1">
    <citation type="journal article" date="2014" name="Nat. Genet.">
        <title>Genome and transcriptome of the porcine whipworm Trichuris suis.</title>
        <authorList>
            <person name="Jex A.R."/>
            <person name="Nejsum P."/>
            <person name="Schwarz E.M."/>
            <person name="Hu L."/>
            <person name="Young N.D."/>
            <person name="Hall R.S."/>
            <person name="Korhonen P.K."/>
            <person name="Liao S."/>
            <person name="Thamsborg S."/>
            <person name="Xia J."/>
            <person name="Xu P."/>
            <person name="Wang S."/>
            <person name="Scheerlinck J.P."/>
            <person name="Hofmann A."/>
            <person name="Sternberg P.W."/>
            <person name="Wang J."/>
            <person name="Gasser R.B."/>
        </authorList>
    </citation>
    <scope>NUCLEOTIDE SEQUENCE [LARGE SCALE GENOMIC DNA]</scope>
    <source>
        <strain evidence="1">DCEP-RM93M</strain>
    </source>
</reference>
<gene>
    <name evidence="1" type="ORF">M513_11962</name>
</gene>
<evidence type="ECO:0000313" key="2">
    <source>
        <dbReference type="Proteomes" id="UP000030764"/>
    </source>
</evidence>
<sequence length="99" mass="11111">MNLYLPLISEKLESADSAQLSAFHPSLLLAAFFRVTCLCKKSSSYGHVARLSTAQDGPSLACKATITSQQLRAPQAWTSKLREQKDCLFVNWRYAFRIN</sequence>
<keyword evidence="2" id="KW-1185">Reference proteome</keyword>
<accession>A0A085LQA7</accession>
<proteinExistence type="predicted"/>
<dbReference type="AlphaFoldDB" id="A0A085LQA7"/>
<evidence type="ECO:0000313" key="1">
    <source>
        <dbReference type="EMBL" id="KFD47153.1"/>
    </source>
</evidence>
<protein>
    <submittedName>
        <fullName evidence="1">Uncharacterized protein</fullName>
    </submittedName>
</protein>
<dbReference type="EMBL" id="KL363338">
    <property type="protein sequence ID" value="KFD47153.1"/>
    <property type="molecule type" value="Genomic_DNA"/>
</dbReference>
<organism evidence="1 2">
    <name type="scientific">Trichuris suis</name>
    <name type="common">pig whipworm</name>
    <dbReference type="NCBI Taxonomy" id="68888"/>
    <lineage>
        <taxon>Eukaryota</taxon>
        <taxon>Metazoa</taxon>
        <taxon>Ecdysozoa</taxon>
        <taxon>Nematoda</taxon>
        <taxon>Enoplea</taxon>
        <taxon>Dorylaimia</taxon>
        <taxon>Trichinellida</taxon>
        <taxon>Trichuridae</taxon>
        <taxon>Trichuris</taxon>
    </lineage>
</organism>